<keyword evidence="2" id="KW-0812">Transmembrane</keyword>
<dbReference type="Pfam" id="PF01822">
    <property type="entry name" value="WSC"/>
    <property type="match status" value="1"/>
</dbReference>
<evidence type="ECO:0000256" key="2">
    <source>
        <dbReference type="SAM" id="Phobius"/>
    </source>
</evidence>
<evidence type="ECO:0000259" key="4">
    <source>
        <dbReference type="PROSITE" id="PS51212"/>
    </source>
</evidence>
<dbReference type="InterPro" id="IPR002889">
    <property type="entry name" value="WSC_carb-bd"/>
</dbReference>
<protein>
    <recommendedName>
        <fullName evidence="4">WSC domain-containing protein</fullName>
    </recommendedName>
</protein>
<feature type="chain" id="PRO_5043590045" description="WSC domain-containing protein" evidence="3">
    <location>
        <begin position="16"/>
        <end position="358"/>
    </location>
</feature>
<evidence type="ECO:0000256" key="3">
    <source>
        <dbReference type="SAM" id="SignalP"/>
    </source>
</evidence>
<dbReference type="Proteomes" id="UP001338582">
    <property type="component" value="Chromosome 4"/>
</dbReference>
<dbReference type="PANTHER" id="PTHR16861">
    <property type="entry name" value="GLYCOPROTEIN 38"/>
    <property type="match status" value="1"/>
</dbReference>
<keyword evidence="2" id="KW-1133">Transmembrane helix</keyword>
<evidence type="ECO:0000313" key="6">
    <source>
        <dbReference type="Proteomes" id="UP001338582"/>
    </source>
</evidence>
<dbReference type="PROSITE" id="PS51212">
    <property type="entry name" value="WSC"/>
    <property type="match status" value="1"/>
</dbReference>
<evidence type="ECO:0000256" key="1">
    <source>
        <dbReference type="SAM" id="MobiDB-lite"/>
    </source>
</evidence>
<keyword evidence="6" id="KW-1185">Reference proteome</keyword>
<feature type="transmembrane region" description="Helical" evidence="2">
    <location>
        <begin position="225"/>
        <end position="249"/>
    </location>
</feature>
<proteinExistence type="predicted"/>
<sequence>MLFLLLLWVLTPVMAIFSSAGCYAQSDIQLLLSLQGDYLYQSTSYCQQLCDKYYIAALINGKSCYCGLTLPLADLKQDDSNCNTPCQGYGLLNCGGSNYFQVYVNGGVTGSSQVLSSSSAASSSASSSSNQESLSLQNSQSSSASSSSPLSSVKSATSSARGSSSGKSQGSVTTFVSTTTQAGSGSNSVIEVTTTVGGSSSVISPTSSSSSLSQPSLSKKMSGGAIAGAAVGSIAGVALIAAGIIFLLWKRRRDNDNEEEDFFDMGDKDARMRGFDSVIPNTYTGNADAIESSAGNHTHSASDTSNSYSTHPDAFHYSEQRDEFADPREEDFGRRRLSDGSLPDMVAKGPGSLKVVNR</sequence>
<dbReference type="KEGG" id="asau:88174249"/>
<dbReference type="AlphaFoldDB" id="A0AAX4HC40"/>
<feature type="domain" description="WSC" evidence="4">
    <location>
        <begin position="16"/>
        <end position="106"/>
    </location>
</feature>
<dbReference type="EMBL" id="CP138897">
    <property type="protein sequence ID" value="WPK25852.1"/>
    <property type="molecule type" value="Genomic_DNA"/>
</dbReference>
<accession>A0AAX4HC40</accession>
<reference evidence="5 6" key="1">
    <citation type="submission" date="2023-10" db="EMBL/GenBank/DDBJ databases">
        <title>Draft Genome Sequence of Candida saopaulonensis from a very Premature Infant with Sepsis.</title>
        <authorList>
            <person name="Ning Y."/>
            <person name="Dai R."/>
            <person name="Xiao M."/>
            <person name="Xu Y."/>
            <person name="Yan Q."/>
            <person name="Zhang L."/>
        </authorList>
    </citation>
    <scope>NUCLEOTIDE SEQUENCE [LARGE SCALE GENOMIC DNA]</scope>
    <source>
        <strain evidence="5 6">19XY460</strain>
    </source>
</reference>
<feature type="region of interest" description="Disordered" evidence="1">
    <location>
        <begin position="127"/>
        <end position="172"/>
    </location>
</feature>
<dbReference type="RefSeq" id="XP_062878234.1">
    <property type="nucleotide sequence ID" value="XM_063022164.1"/>
</dbReference>
<dbReference type="GeneID" id="88174249"/>
<name>A0AAX4HC40_9ASCO</name>
<feature type="compositionally biased region" description="Polar residues" evidence="1">
    <location>
        <begin position="293"/>
        <end position="310"/>
    </location>
</feature>
<keyword evidence="3" id="KW-0732">Signal</keyword>
<gene>
    <name evidence="5" type="ORF">PUMCH_003185</name>
</gene>
<dbReference type="PANTHER" id="PTHR16861:SF9">
    <property type="entry name" value="CELL WALL INTEGRITY AND STRESS RESPONSE COMPONENT 1"/>
    <property type="match status" value="1"/>
</dbReference>
<organism evidence="5 6">
    <name type="scientific">Australozyma saopauloensis</name>
    <dbReference type="NCBI Taxonomy" id="291208"/>
    <lineage>
        <taxon>Eukaryota</taxon>
        <taxon>Fungi</taxon>
        <taxon>Dikarya</taxon>
        <taxon>Ascomycota</taxon>
        <taxon>Saccharomycotina</taxon>
        <taxon>Pichiomycetes</taxon>
        <taxon>Metschnikowiaceae</taxon>
        <taxon>Australozyma</taxon>
    </lineage>
</organism>
<dbReference type="SMART" id="SM00321">
    <property type="entry name" value="WSC"/>
    <property type="match status" value="1"/>
</dbReference>
<keyword evidence="2" id="KW-0472">Membrane</keyword>
<evidence type="ECO:0000313" key="5">
    <source>
        <dbReference type="EMBL" id="WPK25852.1"/>
    </source>
</evidence>
<feature type="region of interest" description="Disordered" evidence="1">
    <location>
        <begin position="198"/>
        <end position="219"/>
    </location>
</feature>
<feature type="region of interest" description="Disordered" evidence="1">
    <location>
        <begin position="286"/>
        <end position="358"/>
    </location>
</feature>
<feature type="compositionally biased region" description="Basic and acidic residues" evidence="1">
    <location>
        <begin position="313"/>
        <end position="338"/>
    </location>
</feature>
<feature type="signal peptide" evidence="3">
    <location>
        <begin position="1"/>
        <end position="15"/>
    </location>
</feature>